<dbReference type="AlphaFoldDB" id="A0A9D4ZJV9"/>
<dbReference type="EMBL" id="JABFUD020000006">
    <property type="protein sequence ID" value="KAI5078219.1"/>
    <property type="molecule type" value="Genomic_DNA"/>
</dbReference>
<feature type="domain" description="CMP/dCMP-type deaminase" evidence="1">
    <location>
        <begin position="16"/>
        <end position="124"/>
    </location>
</feature>
<dbReference type="PROSITE" id="PS51747">
    <property type="entry name" value="CYT_DCMP_DEAMINASES_2"/>
    <property type="match status" value="1"/>
</dbReference>
<dbReference type="InterPro" id="IPR002125">
    <property type="entry name" value="CMP_dCMP_dom"/>
</dbReference>
<dbReference type="SUPFAM" id="SSF53927">
    <property type="entry name" value="Cytidine deaminase-like"/>
    <property type="match status" value="1"/>
</dbReference>
<dbReference type="InterPro" id="IPR016193">
    <property type="entry name" value="Cytidine_deaminase-like"/>
</dbReference>
<comment type="caution">
    <text evidence="2">The sequence shown here is derived from an EMBL/GenBank/DDBJ whole genome shotgun (WGS) entry which is preliminary data.</text>
</comment>
<organism evidence="2 3">
    <name type="scientific">Adiantum capillus-veneris</name>
    <name type="common">Maidenhair fern</name>
    <dbReference type="NCBI Taxonomy" id="13818"/>
    <lineage>
        <taxon>Eukaryota</taxon>
        <taxon>Viridiplantae</taxon>
        <taxon>Streptophyta</taxon>
        <taxon>Embryophyta</taxon>
        <taxon>Tracheophyta</taxon>
        <taxon>Polypodiopsida</taxon>
        <taxon>Polypodiidae</taxon>
        <taxon>Polypodiales</taxon>
        <taxon>Pteridineae</taxon>
        <taxon>Pteridaceae</taxon>
        <taxon>Vittarioideae</taxon>
        <taxon>Adiantum</taxon>
    </lineage>
</organism>
<evidence type="ECO:0000313" key="3">
    <source>
        <dbReference type="Proteomes" id="UP000886520"/>
    </source>
</evidence>
<reference evidence="2" key="1">
    <citation type="submission" date="2021-01" db="EMBL/GenBank/DDBJ databases">
        <title>Adiantum capillus-veneris genome.</title>
        <authorList>
            <person name="Fang Y."/>
            <person name="Liao Q."/>
        </authorList>
    </citation>
    <scope>NUCLEOTIDE SEQUENCE</scope>
    <source>
        <strain evidence="2">H3</strain>
        <tissue evidence="2">Leaf</tissue>
    </source>
</reference>
<accession>A0A9D4ZJV9</accession>
<protein>
    <recommendedName>
        <fullName evidence="1">CMP/dCMP-type deaminase domain-containing protein</fullName>
    </recommendedName>
</protein>
<dbReference type="Gene3D" id="3.40.140.10">
    <property type="entry name" value="Cytidine Deaminase, domain 2"/>
    <property type="match status" value="1"/>
</dbReference>
<dbReference type="OrthoDB" id="408702at2759"/>
<dbReference type="GO" id="GO:0006152">
    <property type="term" value="P:purine nucleoside catabolic process"/>
    <property type="evidence" value="ECO:0007669"/>
    <property type="project" value="TreeGrafter"/>
</dbReference>
<gene>
    <name evidence="2" type="ORF">GOP47_0005890</name>
</gene>
<dbReference type="Proteomes" id="UP000886520">
    <property type="component" value="Chromosome 6"/>
</dbReference>
<dbReference type="PANTHER" id="PTHR11079">
    <property type="entry name" value="CYTOSINE DEAMINASE FAMILY MEMBER"/>
    <property type="match status" value="1"/>
</dbReference>
<keyword evidence="3" id="KW-1185">Reference proteome</keyword>
<dbReference type="Pfam" id="PF00383">
    <property type="entry name" value="dCMP_cyt_deam_1"/>
    <property type="match status" value="1"/>
</dbReference>
<dbReference type="PANTHER" id="PTHR11079:SF161">
    <property type="entry name" value="CMP_DCMP-TYPE DEAMINASE DOMAIN-CONTAINING PROTEIN"/>
    <property type="match status" value="1"/>
</dbReference>
<dbReference type="GO" id="GO:0047974">
    <property type="term" value="F:guanosine deaminase activity"/>
    <property type="evidence" value="ECO:0007669"/>
    <property type="project" value="TreeGrafter"/>
</dbReference>
<evidence type="ECO:0000313" key="2">
    <source>
        <dbReference type="EMBL" id="KAI5078219.1"/>
    </source>
</evidence>
<proteinExistence type="predicted"/>
<evidence type="ECO:0000259" key="1">
    <source>
        <dbReference type="PROSITE" id="PS51747"/>
    </source>
</evidence>
<sequence>MDDIVASTFSGHHEEVQDRDCNQEAYEGVNCGHGGSFGAVVMLKDEIVVSRHNMVLKYMDPTAHAKVTTIQEARKKLRCIKLSDCEMYALCEPYPIYLGAIHLSGIKPLIYGAQGVATIAIGFDEFIAEKVFKDTRTNHA</sequence>
<dbReference type="CDD" id="cd01285">
    <property type="entry name" value="nucleoside_deaminase"/>
    <property type="match status" value="1"/>
</dbReference>
<name>A0A9D4ZJV9_ADICA</name>